<dbReference type="VEuPathDB" id="VectorBase:AEPI006015"/>
<evidence type="ECO:0000256" key="5">
    <source>
        <dbReference type="ARBA" id="ARBA00023136"/>
    </source>
</evidence>
<feature type="compositionally biased region" description="Basic and acidic residues" evidence="6">
    <location>
        <begin position="488"/>
        <end position="502"/>
    </location>
</feature>
<dbReference type="GO" id="GO:0016020">
    <property type="term" value="C:membrane"/>
    <property type="evidence" value="ECO:0007669"/>
    <property type="project" value="UniProtKB-SubCell"/>
</dbReference>
<feature type="region of interest" description="Disordered" evidence="6">
    <location>
        <begin position="477"/>
        <end position="631"/>
    </location>
</feature>
<evidence type="ECO:0000313" key="9">
    <source>
        <dbReference type="Proteomes" id="UP000075885"/>
    </source>
</evidence>
<name>A0A182PGF6_9DIPT</name>
<keyword evidence="3 7" id="KW-0812">Transmembrane</keyword>
<feature type="compositionally biased region" description="Low complexity" evidence="6">
    <location>
        <begin position="147"/>
        <end position="160"/>
    </location>
</feature>
<dbReference type="PANTHER" id="PTHR31815:SF1">
    <property type="entry name" value="TRANSMEMBRANE PROTEIN 200C"/>
    <property type="match status" value="1"/>
</dbReference>
<protein>
    <recommendedName>
        <fullName evidence="10">Transmembrane protein 200A</fullName>
    </recommendedName>
</protein>
<keyword evidence="9" id="KW-1185">Reference proteome</keyword>
<evidence type="ECO:0000256" key="3">
    <source>
        <dbReference type="ARBA" id="ARBA00022692"/>
    </source>
</evidence>
<reference evidence="9" key="1">
    <citation type="submission" date="2013-03" db="EMBL/GenBank/DDBJ databases">
        <title>The Genome Sequence of Anopheles epiroticus epiroticus2.</title>
        <authorList>
            <consortium name="The Broad Institute Genomics Platform"/>
            <person name="Neafsey D.E."/>
            <person name="Howell P."/>
            <person name="Walker B."/>
            <person name="Young S.K."/>
            <person name="Zeng Q."/>
            <person name="Gargeya S."/>
            <person name="Fitzgerald M."/>
            <person name="Haas B."/>
            <person name="Abouelleil A."/>
            <person name="Allen A.W."/>
            <person name="Alvarado L."/>
            <person name="Arachchi H.M."/>
            <person name="Berlin A.M."/>
            <person name="Chapman S.B."/>
            <person name="Gainer-Dewar J."/>
            <person name="Goldberg J."/>
            <person name="Griggs A."/>
            <person name="Gujja S."/>
            <person name="Hansen M."/>
            <person name="Howarth C."/>
            <person name="Imamovic A."/>
            <person name="Ireland A."/>
            <person name="Larimer J."/>
            <person name="McCowan C."/>
            <person name="Murphy C."/>
            <person name="Pearson M."/>
            <person name="Poon T.W."/>
            <person name="Priest M."/>
            <person name="Roberts A."/>
            <person name="Saif S."/>
            <person name="Shea T."/>
            <person name="Sisk P."/>
            <person name="Sykes S."/>
            <person name="Wortman J."/>
            <person name="Nusbaum C."/>
            <person name="Birren B."/>
        </authorList>
    </citation>
    <scope>NUCLEOTIDE SEQUENCE [LARGE SCALE GENOMIC DNA]</scope>
    <source>
        <strain evidence="9">Epiroticus2</strain>
    </source>
</reference>
<feature type="region of interest" description="Disordered" evidence="6">
    <location>
        <begin position="712"/>
        <end position="771"/>
    </location>
</feature>
<dbReference type="STRING" id="199890.A0A182PGF6"/>
<feature type="transmembrane region" description="Helical" evidence="7">
    <location>
        <begin position="49"/>
        <end position="72"/>
    </location>
</feature>
<feature type="compositionally biased region" description="Polar residues" evidence="6">
    <location>
        <begin position="376"/>
        <end position="405"/>
    </location>
</feature>
<evidence type="ECO:0000256" key="4">
    <source>
        <dbReference type="ARBA" id="ARBA00022989"/>
    </source>
</evidence>
<feature type="compositionally biased region" description="Basic and acidic residues" evidence="6">
    <location>
        <begin position="723"/>
        <end position="744"/>
    </location>
</feature>
<feature type="region of interest" description="Disordered" evidence="6">
    <location>
        <begin position="251"/>
        <end position="291"/>
    </location>
</feature>
<dbReference type="InterPro" id="IPR018787">
    <property type="entry name" value="DUF2371_TMEM200"/>
</dbReference>
<comment type="similarity">
    <text evidence="2">Belongs to the TMEM200 family.</text>
</comment>
<evidence type="ECO:0008006" key="10">
    <source>
        <dbReference type="Google" id="ProtNLM"/>
    </source>
</evidence>
<dbReference type="Pfam" id="PF10177">
    <property type="entry name" value="DUF2371"/>
    <property type="match status" value="1"/>
</dbReference>
<feature type="region of interest" description="Disordered" evidence="6">
    <location>
        <begin position="335"/>
        <end position="449"/>
    </location>
</feature>
<comment type="subcellular location">
    <subcellularLocation>
        <location evidence="1">Membrane</location>
        <topology evidence="1">Multi-pass membrane protein</topology>
    </subcellularLocation>
</comment>
<evidence type="ECO:0000256" key="2">
    <source>
        <dbReference type="ARBA" id="ARBA00005308"/>
    </source>
</evidence>
<organism evidence="8 9">
    <name type="scientific">Anopheles epiroticus</name>
    <dbReference type="NCBI Taxonomy" id="199890"/>
    <lineage>
        <taxon>Eukaryota</taxon>
        <taxon>Metazoa</taxon>
        <taxon>Ecdysozoa</taxon>
        <taxon>Arthropoda</taxon>
        <taxon>Hexapoda</taxon>
        <taxon>Insecta</taxon>
        <taxon>Pterygota</taxon>
        <taxon>Neoptera</taxon>
        <taxon>Endopterygota</taxon>
        <taxon>Diptera</taxon>
        <taxon>Nematocera</taxon>
        <taxon>Culicoidea</taxon>
        <taxon>Culicidae</taxon>
        <taxon>Anophelinae</taxon>
        <taxon>Anopheles</taxon>
    </lineage>
</organism>
<feature type="compositionally biased region" description="Polar residues" evidence="6">
    <location>
        <begin position="647"/>
        <end position="656"/>
    </location>
</feature>
<keyword evidence="5 7" id="KW-0472">Membrane</keyword>
<feature type="region of interest" description="Disordered" evidence="6">
    <location>
        <begin position="644"/>
        <end position="673"/>
    </location>
</feature>
<feature type="region of interest" description="Disordered" evidence="6">
    <location>
        <begin position="209"/>
        <end position="238"/>
    </location>
</feature>
<feature type="compositionally biased region" description="Basic residues" evidence="6">
    <location>
        <begin position="572"/>
        <end position="582"/>
    </location>
</feature>
<reference evidence="8" key="2">
    <citation type="submission" date="2020-05" db="UniProtKB">
        <authorList>
            <consortium name="EnsemblMetazoa"/>
        </authorList>
    </citation>
    <scope>IDENTIFICATION</scope>
    <source>
        <strain evidence="8">Epiroticus2</strain>
    </source>
</reference>
<sequence>MHARGGSQWQSRRKASLGPLRRAHPASGATWNVQVVRGKMTSRCLWHACRALVLGMVLMFVGGGMATVGYYANNFPKMSDVRSNHTLSIRVKNEHRGLHLNNLSYVGPIIMGVGGFIVVASCVMTFEARDSAAKVVPARFKMNAQGSARNPSRNNNSRRSTGVSNGPTAIMGPQTARWEQHLGVFRTSPATEQVPDRKALTAALVHFSKALGTPKTSPHRRPSESQSRRVSRSGSVPNLYAEKLSVPLLASGSPANVRSEAGGGHHRHHRGSRVSSMVQRSTRDPPGSGLLHPGMLQFHRHALSVDEPEPLARTLNQAGSHGSVQYGYGGEIVPVHKLRDRNKRSDTARRHVLSRQTKIEKDESLGSPKHGHISRRASTVSNASASSKLNRGSRRASTISKTPSVDSRGAASTIEINSPDRSLLLGLTPPRKGTTVAATFGPMSTPSVDKECRSQLSICSEPAAISQRNLSCQSSLEPCVPEEESSPEYEHTGEEGHHRQEGGEQQQRKKNHPSPPLNPTEPLSVTNPPLRPDSLVLASKEADAPSGDTGKSQQQPPNRPQQPLYRSNSSKSFRKPKPKCASKKLSNEYDQIYVISSGSAGGVSGAPAGNVAGNNRYPNFATHQTRPTEDDHYDSIEVIHERRSKNFSKFSSTASGPQGDDGAKEGGSPAYLVSSGSMEGEYRKMGSNVISVVADISPAPVSNTAVVKDAPERVTSGCSASAAKEETVAEESGKQEAERLEKSEQNQNILPSVLSQAMEDAVPTDVKDATQ</sequence>
<accession>A0A182PGF6</accession>
<evidence type="ECO:0000256" key="1">
    <source>
        <dbReference type="ARBA" id="ARBA00004141"/>
    </source>
</evidence>
<keyword evidence="4 7" id="KW-1133">Transmembrane helix</keyword>
<feature type="region of interest" description="Disordered" evidence="6">
    <location>
        <begin position="1"/>
        <end position="24"/>
    </location>
</feature>
<feature type="region of interest" description="Disordered" evidence="6">
    <location>
        <begin position="144"/>
        <end position="171"/>
    </location>
</feature>
<feature type="compositionally biased region" description="Polar residues" evidence="6">
    <location>
        <begin position="745"/>
        <end position="755"/>
    </location>
</feature>
<evidence type="ECO:0000313" key="8">
    <source>
        <dbReference type="EnsemblMetazoa" id="AEPI006015-PA"/>
    </source>
</evidence>
<evidence type="ECO:0000256" key="7">
    <source>
        <dbReference type="SAM" id="Phobius"/>
    </source>
</evidence>
<evidence type="ECO:0000256" key="6">
    <source>
        <dbReference type="SAM" id="MobiDB-lite"/>
    </source>
</evidence>
<dbReference type="EnsemblMetazoa" id="AEPI006015-RA">
    <property type="protein sequence ID" value="AEPI006015-PA"/>
    <property type="gene ID" value="AEPI006015"/>
</dbReference>
<dbReference type="AlphaFoldDB" id="A0A182PGF6"/>
<dbReference type="PANTHER" id="PTHR31815">
    <property type="entry name" value="AGAP005329-PA"/>
    <property type="match status" value="1"/>
</dbReference>
<feature type="transmembrane region" description="Helical" evidence="7">
    <location>
        <begin position="105"/>
        <end position="126"/>
    </location>
</feature>
<dbReference type="Proteomes" id="UP000075885">
    <property type="component" value="Unassembled WGS sequence"/>
</dbReference>
<proteinExistence type="inferred from homology"/>
<feature type="compositionally biased region" description="Low complexity" evidence="6">
    <location>
        <begin position="605"/>
        <end position="615"/>
    </location>
</feature>